<dbReference type="EMBL" id="FPHM01000058">
    <property type="protein sequence ID" value="SFV59623.1"/>
    <property type="molecule type" value="Genomic_DNA"/>
</dbReference>
<reference evidence="1" key="1">
    <citation type="submission" date="2016-10" db="EMBL/GenBank/DDBJ databases">
        <authorList>
            <person name="de Groot N.N."/>
        </authorList>
    </citation>
    <scope>NUCLEOTIDE SEQUENCE</scope>
</reference>
<dbReference type="AlphaFoldDB" id="A0A1W1C1I0"/>
<protein>
    <submittedName>
        <fullName evidence="1">Alpha-L-Rha alpha-1,2-L-rhamnosyltransferase/alpha-L-Rha alpha-1,3-L-rhamnosyltransferase</fullName>
        <ecNumber evidence="1">2.4.1.-</ecNumber>
    </submittedName>
</protein>
<accession>A0A1W1C1I0</accession>
<organism evidence="1">
    <name type="scientific">hydrothermal vent metagenome</name>
    <dbReference type="NCBI Taxonomy" id="652676"/>
    <lineage>
        <taxon>unclassified sequences</taxon>
        <taxon>metagenomes</taxon>
        <taxon>ecological metagenomes</taxon>
    </lineage>
</organism>
<dbReference type="Pfam" id="PF05045">
    <property type="entry name" value="RgpF"/>
    <property type="match status" value="1"/>
</dbReference>
<dbReference type="EC" id="2.4.1.-" evidence="1"/>
<name>A0A1W1C1I0_9ZZZZ</name>
<keyword evidence="1" id="KW-0328">Glycosyltransferase</keyword>
<gene>
    <name evidence="1" type="ORF">MNB_SV-13-497</name>
</gene>
<dbReference type="GO" id="GO:0016757">
    <property type="term" value="F:glycosyltransferase activity"/>
    <property type="evidence" value="ECO:0007669"/>
    <property type="project" value="UniProtKB-KW"/>
</dbReference>
<evidence type="ECO:0000313" key="1">
    <source>
        <dbReference type="EMBL" id="SFV59623.1"/>
    </source>
</evidence>
<proteinExistence type="predicted"/>
<keyword evidence="1" id="KW-0808">Transferase</keyword>
<sequence length="286" mass="33647">MSNRAIVLVHYDRDDIVDDYVYAYIKALRLHASHFVFVSTSELSTSIQNELSKLCDTVIIRENIGYDFMSYQKGLESFEYQKYDEVLLCNDSVYAPLFPLEKLFTQMKQRDCDFWGVTDNNDMGYHIQSYFFLVKSPILKSQVFQEFWQNIEVLENKIAIIEKYEVGFSQALIKAGFTPSVSTKFQASLSQKLMIFIKKFTPKNIIKKFYSLYNGRVRIIRIGKINATHYFWRELIIKGNVPFIKIELLRDNPLGVDIKEVERVIGECTEYDTKLILKHLERMRNI</sequence>
<dbReference type="InterPro" id="IPR007739">
    <property type="entry name" value="RgpF"/>
</dbReference>